<evidence type="ECO:0000256" key="21">
    <source>
        <dbReference type="ARBA" id="ARBA00077835"/>
    </source>
</evidence>
<proteinExistence type="inferred from homology"/>
<evidence type="ECO:0000313" key="26">
    <source>
        <dbReference type="EMBL" id="KAK2176338.1"/>
    </source>
</evidence>
<evidence type="ECO:0000256" key="5">
    <source>
        <dbReference type="ARBA" id="ARBA00022516"/>
    </source>
</evidence>
<dbReference type="GO" id="GO:0048038">
    <property type="term" value="F:quinone binding"/>
    <property type="evidence" value="ECO:0007669"/>
    <property type="project" value="TreeGrafter"/>
</dbReference>
<dbReference type="PRINTS" id="PR00080">
    <property type="entry name" value="SDRFAMILY"/>
</dbReference>
<comment type="subcellular location">
    <subcellularLocation>
        <location evidence="1">Mitochondrion matrix</location>
    </subcellularLocation>
</comment>
<evidence type="ECO:0000256" key="6">
    <source>
        <dbReference type="ARBA" id="ARBA00022553"/>
    </source>
</evidence>
<evidence type="ECO:0000256" key="4">
    <source>
        <dbReference type="ARBA" id="ARBA00012456"/>
    </source>
</evidence>
<comment type="catalytic activity">
    <reaction evidence="14">
        <text>17beta-estradiol + NAD(+) = estrone + NADH + H(+)</text>
        <dbReference type="Rhea" id="RHEA:24612"/>
        <dbReference type="ChEBI" id="CHEBI:15378"/>
        <dbReference type="ChEBI" id="CHEBI:16469"/>
        <dbReference type="ChEBI" id="CHEBI:17263"/>
        <dbReference type="ChEBI" id="CHEBI:57540"/>
        <dbReference type="ChEBI" id="CHEBI:57945"/>
        <dbReference type="EC" id="1.1.1.62"/>
    </reaction>
    <physiologicalReaction direction="left-to-right" evidence="14">
        <dbReference type="Rhea" id="RHEA:24613"/>
    </physiologicalReaction>
    <physiologicalReaction direction="right-to-left" evidence="14">
        <dbReference type="Rhea" id="RHEA:24614"/>
    </physiologicalReaction>
</comment>
<evidence type="ECO:0000256" key="11">
    <source>
        <dbReference type="ARBA" id="ARBA00023128"/>
    </source>
</evidence>
<dbReference type="GO" id="GO:0008210">
    <property type="term" value="P:estrogen metabolic process"/>
    <property type="evidence" value="ECO:0007669"/>
    <property type="project" value="UniProtKB-ARBA"/>
</dbReference>
<evidence type="ECO:0000256" key="2">
    <source>
        <dbReference type="ARBA" id="ARBA00005194"/>
    </source>
</evidence>
<keyword evidence="27" id="KW-1185">Reference proteome</keyword>
<comment type="catalytic activity">
    <reaction evidence="16">
        <text>17beta-hydroxy-5alpha-androstan-3-one + NAD(+) = 5alpha-androstan-3,17-dione + NADH + H(+)</text>
        <dbReference type="Rhea" id="RHEA:41992"/>
        <dbReference type="ChEBI" id="CHEBI:15378"/>
        <dbReference type="ChEBI" id="CHEBI:15994"/>
        <dbReference type="ChEBI" id="CHEBI:16330"/>
        <dbReference type="ChEBI" id="CHEBI:57540"/>
        <dbReference type="ChEBI" id="CHEBI:57945"/>
    </reaction>
    <physiologicalReaction direction="left-to-right" evidence="16">
        <dbReference type="Rhea" id="RHEA:41993"/>
    </physiologicalReaction>
</comment>
<evidence type="ECO:0000256" key="22">
    <source>
        <dbReference type="ARBA" id="ARBA00081419"/>
    </source>
</evidence>
<comment type="pathway">
    <text evidence="2">Lipid metabolism; fatty acid biosynthesis.</text>
</comment>
<evidence type="ECO:0000256" key="17">
    <source>
        <dbReference type="ARBA" id="ARBA00052680"/>
    </source>
</evidence>
<name>A0AAD9KTA1_RIDPI</name>
<evidence type="ECO:0000256" key="10">
    <source>
        <dbReference type="ARBA" id="ARBA00023098"/>
    </source>
</evidence>
<dbReference type="GO" id="GO:0005759">
    <property type="term" value="C:mitochondrial matrix"/>
    <property type="evidence" value="ECO:0007669"/>
    <property type="project" value="UniProtKB-SubCell"/>
</dbReference>
<evidence type="ECO:0000256" key="3">
    <source>
        <dbReference type="ARBA" id="ARBA00006484"/>
    </source>
</evidence>
<dbReference type="InterPro" id="IPR020904">
    <property type="entry name" value="Sc_DH/Rdtase_CS"/>
</dbReference>
<dbReference type="EMBL" id="JAODUO010000668">
    <property type="protein sequence ID" value="KAK2176338.1"/>
    <property type="molecule type" value="Genomic_DNA"/>
</dbReference>
<dbReference type="AlphaFoldDB" id="A0AAD9KTA1"/>
<dbReference type="Proteomes" id="UP001209878">
    <property type="component" value="Unassembled WGS sequence"/>
</dbReference>
<keyword evidence="8" id="KW-0560">Oxidoreductase</keyword>
<comment type="catalytic activity">
    <reaction evidence="15">
        <text>testosterone + NAD(+) = androst-4-ene-3,17-dione + NADH + H(+)</text>
        <dbReference type="Rhea" id="RHEA:14929"/>
        <dbReference type="ChEBI" id="CHEBI:15378"/>
        <dbReference type="ChEBI" id="CHEBI:16422"/>
        <dbReference type="ChEBI" id="CHEBI:17347"/>
        <dbReference type="ChEBI" id="CHEBI:57540"/>
        <dbReference type="ChEBI" id="CHEBI:57945"/>
        <dbReference type="EC" id="1.1.1.239"/>
    </reaction>
    <physiologicalReaction direction="left-to-right" evidence="15">
        <dbReference type="Rhea" id="RHEA:14930"/>
    </physiologicalReaction>
</comment>
<dbReference type="PANTHER" id="PTHR42760">
    <property type="entry name" value="SHORT-CHAIN DEHYDROGENASES/REDUCTASES FAMILY MEMBER"/>
    <property type="match status" value="1"/>
</dbReference>
<keyword evidence="12" id="KW-0275">Fatty acid biosynthesis</keyword>
<evidence type="ECO:0000256" key="8">
    <source>
        <dbReference type="ARBA" id="ARBA00023002"/>
    </source>
</evidence>
<dbReference type="InterPro" id="IPR036291">
    <property type="entry name" value="NAD(P)-bd_dom_sf"/>
</dbReference>
<dbReference type="PROSITE" id="PS00061">
    <property type="entry name" value="ADH_SHORT"/>
    <property type="match status" value="1"/>
</dbReference>
<protein>
    <recommendedName>
        <fullName evidence="20">(3R)-3-hydroxyacyl-CoA dehydrogenase</fullName>
        <ecNumber evidence="19">1.1.1.239</ecNumber>
        <ecNumber evidence="4">1.1.1.n12</ecNumber>
    </recommendedName>
    <alternativeName>
        <fullName evidence="22">17-beta-hydroxysteroid dehydrogenase 8</fullName>
    </alternativeName>
    <alternativeName>
        <fullName evidence="21">3-ketoacyl-[acyl-carrier-protein] reductase alpha subunit</fullName>
    </alternativeName>
    <alternativeName>
        <fullName evidence="24">3-oxoacyl-[acyl-carrier-protein] reductase</fullName>
    </alternativeName>
    <alternativeName>
        <fullName evidence="25">Estradiol 17-beta-dehydrogenase 8</fullName>
    </alternativeName>
    <alternativeName>
        <fullName evidence="23">Testosterone 17-beta-dehydrogenase 8</fullName>
    </alternativeName>
</protein>
<evidence type="ECO:0000256" key="18">
    <source>
        <dbReference type="ARBA" id="ARBA00065174"/>
    </source>
</evidence>
<dbReference type="FunFam" id="3.40.50.720:FF:000231">
    <property type="entry name" value="Estradiol 17-beta-dehydrogenase 8"/>
    <property type="match status" value="1"/>
</dbReference>
<dbReference type="Pfam" id="PF13561">
    <property type="entry name" value="adh_short_C2"/>
    <property type="match status" value="1"/>
</dbReference>
<evidence type="ECO:0000256" key="16">
    <source>
        <dbReference type="ARBA" id="ARBA00050435"/>
    </source>
</evidence>
<keyword evidence="7" id="KW-0276">Fatty acid metabolism</keyword>
<dbReference type="PANTHER" id="PTHR42760:SF83">
    <property type="entry name" value="(3R)-3-HYDROXYACYL-COA DEHYDROGENASE"/>
    <property type="match status" value="1"/>
</dbReference>
<reference evidence="26" key="1">
    <citation type="journal article" date="2023" name="Mol. Biol. Evol.">
        <title>Third-Generation Sequencing Reveals the Adaptive Role of the Epigenome in Three Deep-Sea Polychaetes.</title>
        <authorList>
            <person name="Perez M."/>
            <person name="Aroh O."/>
            <person name="Sun Y."/>
            <person name="Lan Y."/>
            <person name="Juniper S.K."/>
            <person name="Young C.R."/>
            <person name="Angers B."/>
            <person name="Qian P.Y."/>
        </authorList>
    </citation>
    <scope>NUCLEOTIDE SEQUENCE</scope>
    <source>
        <strain evidence="26">R07B-5</strain>
    </source>
</reference>
<dbReference type="GO" id="GO:0006633">
    <property type="term" value="P:fatty acid biosynthetic process"/>
    <property type="evidence" value="ECO:0007669"/>
    <property type="project" value="UniProtKB-KW"/>
</dbReference>
<evidence type="ECO:0000256" key="20">
    <source>
        <dbReference type="ARBA" id="ARBA00070911"/>
    </source>
</evidence>
<dbReference type="PRINTS" id="PR00081">
    <property type="entry name" value="GDHRDH"/>
</dbReference>
<keyword evidence="6" id="KW-0597">Phosphoprotein</keyword>
<dbReference type="GO" id="GO:0004303">
    <property type="term" value="F:estradiol 17-beta-dehydrogenase [NAD(P)+] activity"/>
    <property type="evidence" value="ECO:0007669"/>
    <property type="project" value="UniProtKB-EC"/>
</dbReference>
<evidence type="ECO:0000256" key="19">
    <source>
        <dbReference type="ARBA" id="ARBA00066822"/>
    </source>
</evidence>
<evidence type="ECO:0000313" key="27">
    <source>
        <dbReference type="Proteomes" id="UP001209878"/>
    </source>
</evidence>
<comment type="pathway">
    <text evidence="13">Steroid biosynthesis; estrogen biosynthesis.</text>
</comment>
<evidence type="ECO:0000256" key="13">
    <source>
        <dbReference type="ARBA" id="ARBA00037929"/>
    </source>
</evidence>
<evidence type="ECO:0000256" key="15">
    <source>
        <dbReference type="ARBA" id="ARBA00050232"/>
    </source>
</evidence>
<comment type="subunit">
    <text evidence="18">Heterotetramer with CBR4; contains two molecules of HSD17B8 and CBR4.</text>
</comment>
<accession>A0AAD9KTA1</accession>
<dbReference type="EC" id="1.1.1.239" evidence="19"/>
<sequence>MKLFSVGPQPHAAFGVDVSSSAAVSDLLVNIRQTFSGVPSIAVNCAGITRDNFLLKLDEASFDEVIAVNLKGTFLLCQAVSRLMVEDDIQGGSIINIASIVGKVGNMGQCNYSASKAGVVGFSKTAAKELAKFGIRCNTILPGFIDTPMLDTMPEKVRDTIIQQIPLARTGQPDEIADVCVFLASDKSSYITGTTIEVTGRDILITHLLILCTKLSSR</sequence>
<dbReference type="EC" id="1.1.1.n12" evidence="4"/>
<keyword evidence="11" id="KW-0496">Mitochondrion</keyword>
<evidence type="ECO:0000256" key="14">
    <source>
        <dbReference type="ARBA" id="ARBA00049069"/>
    </source>
</evidence>
<comment type="caution">
    <text evidence="26">The sequence shown here is derived from an EMBL/GenBank/DDBJ whole genome shotgun (WGS) entry which is preliminary data.</text>
</comment>
<keyword evidence="9" id="KW-0520">NAD</keyword>
<dbReference type="GO" id="GO:0047035">
    <property type="term" value="F:testosterone dehydrogenase (NAD+) activity"/>
    <property type="evidence" value="ECO:0007669"/>
    <property type="project" value="UniProtKB-EC"/>
</dbReference>
<evidence type="ECO:0000256" key="9">
    <source>
        <dbReference type="ARBA" id="ARBA00023027"/>
    </source>
</evidence>
<dbReference type="Gene3D" id="3.40.50.720">
    <property type="entry name" value="NAD(P)-binding Rossmann-like Domain"/>
    <property type="match status" value="1"/>
</dbReference>
<keyword evidence="5" id="KW-0444">Lipid biosynthesis</keyword>
<evidence type="ECO:0000256" key="23">
    <source>
        <dbReference type="ARBA" id="ARBA00081936"/>
    </source>
</evidence>
<evidence type="ECO:0000256" key="24">
    <source>
        <dbReference type="ARBA" id="ARBA00083097"/>
    </source>
</evidence>
<evidence type="ECO:0000256" key="25">
    <source>
        <dbReference type="ARBA" id="ARBA00083258"/>
    </source>
</evidence>
<evidence type="ECO:0000256" key="1">
    <source>
        <dbReference type="ARBA" id="ARBA00004305"/>
    </source>
</evidence>
<organism evidence="26 27">
    <name type="scientific">Ridgeia piscesae</name>
    <name type="common">Tubeworm</name>
    <dbReference type="NCBI Taxonomy" id="27915"/>
    <lineage>
        <taxon>Eukaryota</taxon>
        <taxon>Metazoa</taxon>
        <taxon>Spiralia</taxon>
        <taxon>Lophotrochozoa</taxon>
        <taxon>Annelida</taxon>
        <taxon>Polychaeta</taxon>
        <taxon>Sedentaria</taxon>
        <taxon>Canalipalpata</taxon>
        <taxon>Sabellida</taxon>
        <taxon>Siboglinidae</taxon>
        <taxon>Ridgeia</taxon>
    </lineage>
</organism>
<dbReference type="InterPro" id="IPR002347">
    <property type="entry name" value="SDR_fam"/>
</dbReference>
<evidence type="ECO:0000256" key="12">
    <source>
        <dbReference type="ARBA" id="ARBA00023160"/>
    </source>
</evidence>
<dbReference type="SUPFAM" id="SSF51735">
    <property type="entry name" value="NAD(P)-binding Rossmann-fold domains"/>
    <property type="match status" value="1"/>
</dbReference>
<comment type="catalytic activity">
    <reaction evidence="17">
        <text>a (3R)-3-hydroxyacyl-CoA + NAD(+) = a 3-oxoacyl-CoA + NADH + H(+)</text>
        <dbReference type="Rhea" id="RHEA:32711"/>
        <dbReference type="ChEBI" id="CHEBI:15378"/>
        <dbReference type="ChEBI" id="CHEBI:57319"/>
        <dbReference type="ChEBI" id="CHEBI:57540"/>
        <dbReference type="ChEBI" id="CHEBI:57945"/>
        <dbReference type="ChEBI" id="CHEBI:90726"/>
        <dbReference type="EC" id="1.1.1.n12"/>
    </reaction>
    <physiologicalReaction direction="left-to-right" evidence="17">
        <dbReference type="Rhea" id="RHEA:32712"/>
    </physiologicalReaction>
</comment>
<comment type="similarity">
    <text evidence="3">Belongs to the short-chain dehydrogenases/reductases (SDR) family.</text>
</comment>
<evidence type="ECO:0000256" key="7">
    <source>
        <dbReference type="ARBA" id="ARBA00022832"/>
    </source>
</evidence>
<keyword evidence="10" id="KW-0443">Lipid metabolism</keyword>
<gene>
    <name evidence="26" type="ORF">NP493_668g01059</name>
</gene>